<evidence type="ECO:0000256" key="8">
    <source>
        <dbReference type="ARBA" id="ARBA00023136"/>
    </source>
</evidence>
<evidence type="ECO:0000256" key="10">
    <source>
        <dbReference type="SAM" id="MobiDB-lite"/>
    </source>
</evidence>
<dbReference type="Pfam" id="PF10206">
    <property type="entry name" value="WRW"/>
    <property type="match status" value="1"/>
</dbReference>
<keyword evidence="8 11" id="KW-0472">Membrane</keyword>
<comment type="caution">
    <text evidence="12">The sequence shown here is derived from an EMBL/GenBank/DDBJ whole genome shotgun (WGS) entry which is preliminary data.</text>
</comment>
<dbReference type="GO" id="GO:0045259">
    <property type="term" value="C:proton-transporting ATP synthase complex"/>
    <property type="evidence" value="ECO:0007669"/>
    <property type="project" value="UniProtKB-KW"/>
</dbReference>
<evidence type="ECO:0000256" key="5">
    <source>
        <dbReference type="ARBA" id="ARBA00022781"/>
    </source>
</evidence>
<keyword evidence="7" id="KW-0496">Mitochondrion</keyword>
<evidence type="ECO:0000256" key="6">
    <source>
        <dbReference type="ARBA" id="ARBA00023065"/>
    </source>
</evidence>
<evidence type="ECO:0000256" key="11">
    <source>
        <dbReference type="SAM" id="Phobius"/>
    </source>
</evidence>
<evidence type="ECO:0000313" key="12">
    <source>
        <dbReference type="EMBL" id="OQV11613.1"/>
    </source>
</evidence>
<feature type="region of interest" description="Disordered" evidence="10">
    <location>
        <begin position="1"/>
        <end position="30"/>
    </location>
</feature>
<proteinExistence type="inferred from homology"/>
<comment type="similarity">
    <text evidence="2">Belongs to the ATPase F chain family.</text>
</comment>
<dbReference type="GO" id="GO:0006754">
    <property type="term" value="P:ATP biosynthetic process"/>
    <property type="evidence" value="ECO:0007669"/>
    <property type="project" value="UniProtKB-KW"/>
</dbReference>
<evidence type="ECO:0000256" key="2">
    <source>
        <dbReference type="ARBA" id="ARBA00005895"/>
    </source>
</evidence>
<keyword evidence="6" id="KW-0406">Ion transport</keyword>
<evidence type="ECO:0000256" key="7">
    <source>
        <dbReference type="ARBA" id="ARBA00023128"/>
    </source>
</evidence>
<dbReference type="Proteomes" id="UP000192578">
    <property type="component" value="Unassembled WGS sequence"/>
</dbReference>
<gene>
    <name evidence="12" type="ORF">BV898_14111</name>
</gene>
<dbReference type="GO" id="GO:1902600">
    <property type="term" value="P:proton transmembrane transport"/>
    <property type="evidence" value="ECO:0007669"/>
    <property type="project" value="UniProtKB-KW"/>
</dbReference>
<feature type="compositionally biased region" description="Polar residues" evidence="10">
    <location>
        <begin position="9"/>
        <end position="23"/>
    </location>
</feature>
<accession>A0A1W0W8V2</accession>
<evidence type="ECO:0000256" key="1">
    <source>
        <dbReference type="ARBA" id="ARBA00004325"/>
    </source>
</evidence>
<name>A0A1W0W8V2_HYPEX</name>
<keyword evidence="13" id="KW-1185">Reference proteome</keyword>
<dbReference type="GO" id="GO:0031966">
    <property type="term" value="C:mitochondrial membrane"/>
    <property type="evidence" value="ECO:0007669"/>
    <property type="project" value="UniProtKB-SubCell"/>
</dbReference>
<keyword evidence="4" id="KW-0138">CF(0)</keyword>
<dbReference type="AlphaFoldDB" id="A0A1W0W8V2"/>
<feature type="transmembrane region" description="Helical" evidence="11">
    <location>
        <begin position="138"/>
        <end position="161"/>
    </location>
</feature>
<keyword evidence="11" id="KW-1133">Transmembrane helix</keyword>
<evidence type="ECO:0000256" key="3">
    <source>
        <dbReference type="ARBA" id="ARBA00022448"/>
    </source>
</evidence>
<keyword evidence="3" id="KW-0813">Transport</keyword>
<comment type="subcellular location">
    <subcellularLocation>
        <location evidence="1">Mitochondrion membrane</location>
    </subcellularLocation>
</comment>
<evidence type="ECO:0000313" key="13">
    <source>
        <dbReference type="Proteomes" id="UP000192578"/>
    </source>
</evidence>
<dbReference type="InterPro" id="IPR019344">
    <property type="entry name" value="F1F0-ATPsyn_F_prd"/>
</dbReference>
<feature type="transmembrane region" description="Helical" evidence="11">
    <location>
        <begin position="173"/>
        <end position="192"/>
    </location>
</feature>
<keyword evidence="9" id="KW-0066">ATP synthesis</keyword>
<sequence>MAAPLRGHGNQSRDPSESRNSAGSLGVVGPHREMPMFGVQMTEPGAEEEVDFGLTGAEEDGPEVAGSRFAFTMDEDRLTTSCRRNGRKGESIVILHGILRIQKRLIQHKPSHSYLKDGHLASTSSPLKEAVTLRAESVCLVVVCLIVNAVTFFCLVGYWRWFHKYVAVRYGTAAPYMQFAVGLSALFYCINYKTIRLHSQAKYH</sequence>
<protein>
    <submittedName>
        <fullName evidence="12">Uncharacterized protein</fullName>
    </submittedName>
</protein>
<dbReference type="OrthoDB" id="8921675at2759"/>
<reference evidence="13" key="1">
    <citation type="submission" date="2017-01" db="EMBL/GenBank/DDBJ databases">
        <title>Comparative genomics of anhydrobiosis in the tardigrade Hypsibius dujardini.</title>
        <authorList>
            <person name="Yoshida Y."/>
            <person name="Koutsovoulos G."/>
            <person name="Laetsch D."/>
            <person name="Stevens L."/>
            <person name="Kumar S."/>
            <person name="Horikawa D."/>
            <person name="Ishino K."/>
            <person name="Komine S."/>
            <person name="Tomita M."/>
            <person name="Blaxter M."/>
            <person name="Arakawa K."/>
        </authorList>
    </citation>
    <scope>NUCLEOTIDE SEQUENCE [LARGE SCALE GENOMIC DNA]</scope>
    <source>
        <strain evidence="13">Z151</strain>
    </source>
</reference>
<keyword evidence="11" id="KW-0812">Transmembrane</keyword>
<keyword evidence="5" id="KW-0375">Hydrogen ion transport</keyword>
<organism evidence="12 13">
    <name type="scientific">Hypsibius exemplaris</name>
    <name type="common">Freshwater tardigrade</name>
    <dbReference type="NCBI Taxonomy" id="2072580"/>
    <lineage>
        <taxon>Eukaryota</taxon>
        <taxon>Metazoa</taxon>
        <taxon>Ecdysozoa</taxon>
        <taxon>Tardigrada</taxon>
        <taxon>Eutardigrada</taxon>
        <taxon>Parachela</taxon>
        <taxon>Hypsibioidea</taxon>
        <taxon>Hypsibiidae</taxon>
        <taxon>Hypsibius</taxon>
    </lineage>
</organism>
<evidence type="ECO:0000256" key="4">
    <source>
        <dbReference type="ARBA" id="ARBA00022547"/>
    </source>
</evidence>
<dbReference type="EMBL" id="MTYJ01000166">
    <property type="protein sequence ID" value="OQV11613.1"/>
    <property type="molecule type" value="Genomic_DNA"/>
</dbReference>
<evidence type="ECO:0000256" key="9">
    <source>
        <dbReference type="ARBA" id="ARBA00023310"/>
    </source>
</evidence>